<evidence type="ECO:0000313" key="2">
    <source>
        <dbReference type="Proteomes" id="UP000257039"/>
    </source>
</evidence>
<comment type="caution">
    <text evidence="1">The sequence shown here is derived from an EMBL/GenBank/DDBJ whole genome shotgun (WGS) entry which is preliminary data.</text>
</comment>
<evidence type="ECO:0000313" key="1">
    <source>
        <dbReference type="EMBL" id="RDH45868.1"/>
    </source>
</evidence>
<sequence>MQLKWVKLEKYLELSGDTRHAFSNKQRTGVFLRDREYRTCSDGRVWVNLEAVEQWAQKSEPRRHA</sequence>
<reference evidence="1 2" key="1">
    <citation type="submission" date="2017-04" db="EMBL/GenBank/DDBJ databases">
        <title>Draft genome sequence of Zooshikella ganghwensis VG4 isolated from Red Sea sediments.</title>
        <authorList>
            <person name="Rehman Z."/>
            <person name="Alam I."/>
            <person name="Kamau A."/>
            <person name="Bajic V."/>
            <person name="Leiknes T."/>
        </authorList>
    </citation>
    <scope>NUCLEOTIDE SEQUENCE [LARGE SCALE GENOMIC DNA]</scope>
    <source>
        <strain evidence="1 2">VG4</strain>
    </source>
</reference>
<dbReference type="AlphaFoldDB" id="A0A4P9VQN2"/>
<protein>
    <submittedName>
        <fullName evidence="1">Excisionase</fullName>
    </submittedName>
</protein>
<dbReference type="Proteomes" id="UP000257039">
    <property type="component" value="Unassembled WGS sequence"/>
</dbReference>
<keyword evidence="2" id="KW-1185">Reference proteome</keyword>
<gene>
    <name evidence="1" type="ORF">B9G39_21775</name>
</gene>
<dbReference type="EMBL" id="NDXW01000001">
    <property type="protein sequence ID" value="RDH45868.1"/>
    <property type="molecule type" value="Genomic_DNA"/>
</dbReference>
<dbReference type="RefSeq" id="WP_094788757.1">
    <property type="nucleotide sequence ID" value="NZ_NDXW01000001.1"/>
</dbReference>
<name>A0A4P9VQN2_9GAMM</name>
<accession>A0A4P9VQN2</accession>
<proteinExistence type="predicted"/>
<organism evidence="1 2">
    <name type="scientific">Zooshikella ganghwensis</name>
    <dbReference type="NCBI Taxonomy" id="202772"/>
    <lineage>
        <taxon>Bacteria</taxon>
        <taxon>Pseudomonadati</taxon>
        <taxon>Pseudomonadota</taxon>
        <taxon>Gammaproteobacteria</taxon>
        <taxon>Oceanospirillales</taxon>
        <taxon>Zooshikellaceae</taxon>
        <taxon>Zooshikella</taxon>
    </lineage>
</organism>